<dbReference type="RefSeq" id="WP_047816874.1">
    <property type="nucleotide sequence ID" value="NZ_LECT01000046.1"/>
</dbReference>
<evidence type="ECO:0000313" key="4">
    <source>
        <dbReference type="Proteomes" id="UP000036367"/>
    </source>
</evidence>
<evidence type="ECO:0000259" key="2">
    <source>
        <dbReference type="Pfam" id="PF04734"/>
    </source>
</evidence>
<accession>A0A0J1B5L3</accession>
<dbReference type="PATRIC" id="fig|595434.4.peg.5642"/>
<keyword evidence="4" id="KW-1185">Reference proteome</keyword>
<gene>
    <name evidence="3" type="ORF">RISK_005941</name>
</gene>
<keyword evidence="1" id="KW-1133">Transmembrane helix</keyword>
<dbReference type="AlphaFoldDB" id="A0A0J1B5L3"/>
<dbReference type="InterPro" id="IPR031329">
    <property type="entry name" value="NEUT/ALK_ceramidase_N"/>
</dbReference>
<dbReference type="Proteomes" id="UP000036367">
    <property type="component" value="Unassembled WGS sequence"/>
</dbReference>
<dbReference type="EMBL" id="LECT01000046">
    <property type="protein sequence ID" value="KLU02115.1"/>
    <property type="molecule type" value="Genomic_DNA"/>
</dbReference>
<evidence type="ECO:0000313" key="3">
    <source>
        <dbReference type="EMBL" id="KLU02115.1"/>
    </source>
</evidence>
<comment type="caution">
    <text evidence="3">The sequence shown here is derived from an EMBL/GenBank/DDBJ whole genome shotgun (WGS) entry which is preliminary data.</text>
</comment>
<reference evidence="3" key="1">
    <citation type="submission" date="2015-05" db="EMBL/GenBank/DDBJ databases">
        <title>Permanent draft genome of Rhodopirellula islandicus K833.</title>
        <authorList>
            <person name="Kizina J."/>
            <person name="Richter M."/>
            <person name="Glockner F.O."/>
            <person name="Harder J."/>
        </authorList>
    </citation>
    <scope>NUCLEOTIDE SEQUENCE [LARGE SCALE GENOMIC DNA]</scope>
    <source>
        <strain evidence="3">K833</strain>
    </source>
</reference>
<organism evidence="3 4">
    <name type="scientific">Rhodopirellula islandica</name>
    <dbReference type="NCBI Taxonomy" id="595434"/>
    <lineage>
        <taxon>Bacteria</taxon>
        <taxon>Pseudomonadati</taxon>
        <taxon>Planctomycetota</taxon>
        <taxon>Planctomycetia</taxon>
        <taxon>Pirellulales</taxon>
        <taxon>Pirellulaceae</taxon>
        <taxon>Rhodopirellula</taxon>
    </lineage>
</organism>
<keyword evidence="1" id="KW-0812">Transmembrane</keyword>
<name>A0A0J1B5L3_RHOIS</name>
<sequence length="532" mass="57929">MARYLAVSGRSIWLDWHLSFCLVIGVLVSASMVGGQEATPNHATLEAASESDLLVGSAQREITPPIGFPMSGYFHERLATETRDPLFAKAMVFEQGDTVVVWVVCDLVGITRDLFEEVARRSESLHGIPAKNHLVSATHSHTAPDYRAHLVRHLRGELKEESPYAEKLVNGIVGAIGDAISSKRSAKVLAGNAIQSVPVSFNRRSVMKDGSILTWQRESNPERIRSAGPIDDQLGVIAVVDSETNRPFTICSSYALHLDTVGGTRWSADYPAFMQRAVAEKFGDDVLSIFGAGTCGDINHADPSRQERNSCEFIGYSLGETLVNQARSMLESSIKTSPNPKSRLKYRHAVVPLPLQTLTEQQIDRARELIPIARGGEKVAFEDLVAANRDAQLDRLTHNPSWIDGEDPANVSPMIAWKGIGDHLPVEVATITVGDELAIVFLPGEVFVDLGLAIKRHSPFETTLVIELSNCVETAYLPTHAAYAQGSYEVINSRTQPGSGEKLVAAALALLRSAASDENSVKYELPSELTSR</sequence>
<protein>
    <submittedName>
        <fullName evidence="3">Alkaline ceramidase domain protein</fullName>
    </submittedName>
</protein>
<dbReference type="Pfam" id="PF04734">
    <property type="entry name" value="Ceramidase_alk"/>
    <property type="match status" value="1"/>
</dbReference>
<feature type="transmembrane region" description="Helical" evidence="1">
    <location>
        <begin position="12"/>
        <end position="33"/>
    </location>
</feature>
<dbReference type="OrthoDB" id="9790058at2"/>
<proteinExistence type="predicted"/>
<keyword evidence="1" id="KW-0472">Membrane</keyword>
<dbReference type="STRING" id="595434.RISK_005941"/>
<feature type="domain" description="Neutral/alkaline non-lysosomal ceramidase N-terminal" evidence="2">
    <location>
        <begin position="54"/>
        <end position="258"/>
    </location>
</feature>
<evidence type="ECO:0000256" key="1">
    <source>
        <dbReference type="SAM" id="Phobius"/>
    </source>
</evidence>